<comment type="caution">
    <text evidence="3">The sequence shown here is derived from an EMBL/GenBank/DDBJ whole genome shotgun (WGS) entry which is preliminary data.</text>
</comment>
<keyword evidence="2" id="KW-0812">Transmembrane</keyword>
<evidence type="ECO:0000313" key="4">
    <source>
        <dbReference type="Proteomes" id="UP000295493"/>
    </source>
</evidence>
<reference evidence="3 4" key="1">
    <citation type="submission" date="2019-03" db="EMBL/GenBank/DDBJ databases">
        <title>Genomic Encyclopedia of Type Strains, Phase IV (KMG-IV): sequencing the most valuable type-strain genomes for metagenomic binning, comparative biology and taxonomic classification.</title>
        <authorList>
            <person name="Goeker M."/>
        </authorList>
    </citation>
    <scope>NUCLEOTIDE SEQUENCE [LARGE SCALE GENOMIC DNA]</scope>
    <source>
        <strain evidence="3 4">DSM 25059</strain>
    </source>
</reference>
<evidence type="ECO:0000256" key="2">
    <source>
        <dbReference type="SAM" id="Phobius"/>
    </source>
</evidence>
<feature type="region of interest" description="Disordered" evidence="1">
    <location>
        <begin position="1"/>
        <end position="55"/>
    </location>
</feature>
<dbReference type="RefSeq" id="WP_133496448.1">
    <property type="nucleotide sequence ID" value="NZ_BMLU01000011.1"/>
</dbReference>
<accession>A0A4R6FGQ0</accession>
<keyword evidence="4" id="KW-1185">Reference proteome</keyword>
<organism evidence="3 4">
    <name type="scientific">Stakelama pacifica</name>
    <dbReference type="NCBI Taxonomy" id="517720"/>
    <lineage>
        <taxon>Bacteria</taxon>
        <taxon>Pseudomonadati</taxon>
        <taxon>Pseudomonadota</taxon>
        <taxon>Alphaproteobacteria</taxon>
        <taxon>Sphingomonadales</taxon>
        <taxon>Sphingomonadaceae</taxon>
        <taxon>Stakelama</taxon>
    </lineage>
</organism>
<protein>
    <submittedName>
        <fullName evidence="3">Uncharacterized protein</fullName>
    </submittedName>
</protein>
<feature type="compositionally biased region" description="Basic and acidic residues" evidence="1">
    <location>
        <begin position="35"/>
        <end position="45"/>
    </location>
</feature>
<evidence type="ECO:0000256" key="1">
    <source>
        <dbReference type="SAM" id="MobiDB-lite"/>
    </source>
</evidence>
<dbReference type="EMBL" id="SNWD01000011">
    <property type="protein sequence ID" value="TDN79940.1"/>
    <property type="molecule type" value="Genomic_DNA"/>
</dbReference>
<evidence type="ECO:0000313" key="3">
    <source>
        <dbReference type="EMBL" id="TDN79940.1"/>
    </source>
</evidence>
<keyword evidence="2" id="KW-1133">Transmembrane helix</keyword>
<name>A0A4R6FGQ0_9SPHN</name>
<dbReference type="AlphaFoldDB" id="A0A4R6FGQ0"/>
<gene>
    <name evidence="3" type="ORF">EV664_11197</name>
</gene>
<sequence>MANTPTSPDTTPDPATNSSDTQDAVSKKAKKSARATKEKVSRTAHDASAAAKKRPYAAVALATGALVAIGGAAFGIFRVTGKKKDDARKPPHVKPSAT</sequence>
<feature type="transmembrane region" description="Helical" evidence="2">
    <location>
        <begin position="56"/>
        <end position="79"/>
    </location>
</feature>
<feature type="compositionally biased region" description="Low complexity" evidence="1">
    <location>
        <begin position="1"/>
        <end position="21"/>
    </location>
</feature>
<keyword evidence="2" id="KW-0472">Membrane</keyword>
<proteinExistence type="predicted"/>
<dbReference type="Proteomes" id="UP000295493">
    <property type="component" value="Unassembled WGS sequence"/>
</dbReference>